<dbReference type="PANTHER" id="PTHR24559:SF444">
    <property type="entry name" value="REVERSE TRANSCRIPTASE DOMAIN-CONTAINING PROTEIN"/>
    <property type="match status" value="1"/>
</dbReference>
<sequence>MLVTKSPCRLAPTEMQELSNQLKELQDKGFIRPSPSPWGAPVMFVKNKDGSFRMCIDYRELNKLTIKNRYPLPKVDDLFDQRFITNFSKITKPRTLLTKKSKKFEWGDEQENAFQTLKDMLCDALTLALPEGTDDFVVYCDASNQVADALSWKERMKPRRARAMSMTIHSSLKARILVAQSEASKGAKSSSKKPEILATTVERKEDGGLYVAERIWVPVYGNLRTLIMNEAHTSKFSVYPGADKI</sequence>
<proteinExistence type="predicted"/>
<gene>
    <name evidence="2" type="ORF">Tco_0654504</name>
</gene>
<protein>
    <submittedName>
        <fullName evidence="2">Reverse transcriptase domain-containing protein</fullName>
    </submittedName>
</protein>
<organism evidence="2 3">
    <name type="scientific">Tanacetum coccineum</name>
    <dbReference type="NCBI Taxonomy" id="301880"/>
    <lineage>
        <taxon>Eukaryota</taxon>
        <taxon>Viridiplantae</taxon>
        <taxon>Streptophyta</taxon>
        <taxon>Embryophyta</taxon>
        <taxon>Tracheophyta</taxon>
        <taxon>Spermatophyta</taxon>
        <taxon>Magnoliopsida</taxon>
        <taxon>eudicotyledons</taxon>
        <taxon>Gunneridae</taxon>
        <taxon>Pentapetalae</taxon>
        <taxon>asterids</taxon>
        <taxon>campanulids</taxon>
        <taxon>Asterales</taxon>
        <taxon>Asteraceae</taxon>
        <taxon>Asteroideae</taxon>
        <taxon>Anthemideae</taxon>
        <taxon>Anthemidinae</taxon>
        <taxon>Tanacetum</taxon>
    </lineage>
</organism>
<evidence type="ECO:0000313" key="2">
    <source>
        <dbReference type="EMBL" id="GJS59720.1"/>
    </source>
</evidence>
<dbReference type="EMBL" id="BQNB010009169">
    <property type="protein sequence ID" value="GJS59720.1"/>
    <property type="molecule type" value="Genomic_DNA"/>
</dbReference>
<dbReference type="SUPFAM" id="SSF56672">
    <property type="entry name" value="DNA/RNA polymerases"/>
    <property type="match status" value="1"/>
</dbReference>
<feature type="domain" description="Reverse transcriptase/retrotransposon-derived protein RNase H-like" evidence="1">
    <location>
        <begin position="106"/>
        <end position="153"/>
    </location>
</feature>
<dbReference type="Gene3D" id="3.10.10.10">
    <property type="entry name" value="HIV Type 1 Reverse Transcriptase, subunit A, domain 1"/>
    <property type="match status" value="1"/>
</dbReference>
<dbReference type="InterPro" id="IPR053134">
    <property type="entry name" value="RNA-dir_DNA_polymerase"/>
</dbReference>
<keyword evidence="2" id="KW-0695">RNA-directed DNA polymerase</keyword>
<reference evidence="2" key="1">
    <citation type="journal article" date="2022" name="Int. J. Mol. Sci.">
        <title>Draft Genome of Tanacetum Coccineum: Genomic Comparison of Closely Related Tanacetum-Family Plants.</title>
        <authorList>
            <person name="Yamashiro T."/>
            <person name="Shiraishi A."/>
            <person name="Nakayama K."/>
            <person name="Satake H."/>
        </authorList>
    </citation>
    <scope>NUCLEOTIDE SEQUENCE</scope>
</reference>
<evidence type="ECO:0000313" key="3">
    <source>
        <dbReference type="Proteomes" id="UP001151760"/>
    </source>
</evidence>
<comment type="caution">
    <text evidence="2">The sequence shown here is derived from an EMBL/GenBank/DDBJ whole genome shotgun (WGS) entry which is preliminary data.</text>
</comment>
<keyword evidence="2" id="KW-0808">Transferase</keyword>
<dbReference type="CDD" id="cd01647">
    <property type="entry name" value="RT_LTR"/>
    <property type="match status" value="1"/>
</dbReference>
<keyword evidence="2" id="KW-0548">Nucleotidyltransferase</keyword>
<name>A0ABQ4X3Y9_9ASTR</name>
<dbReference type="Proteomes" id="UP001151760">
    <property type="component" value="Unassembled WGS sequence"/>
</dbReference>
<keyword evidence="3" id="KW-1185">Reference proteome</keyword>
<evidence type="ECO:0000259" key="1">
    <source>
        <dbReference type="Pfam" id="PF17919"/>
    </source>
</evidence>
<dbReference type="InterPro" id="IPR041577">
    <property type="entry name" value="RT_RNaseH_2"/>
</dbReference>
<accession>A0ABQ4X3Y9</accession>
<dbReference type="Pfam" id="PF17919">
    <property type="entry name" value="RT_RNaseH_2"/>
    <property type="match status" value="1"/>
</dbReference>
<dbReference type="GO" id="GO:0003964">
    <property type="term" value="F:RNA-directed DNA polymerase activity"/>
    <property type="evidence" value="ECO:0007669"/>
    <property type="project" value="UniProtKB-KW"/>
</dbReference>
<dbReference type="InterPro" id="IPR043502">
    <property type="entry name" value="DNA/RNA_pol_sf"/>
</dbReference>
<dbReference type="PANTHER" id="PTHR24559">
    <property type="entry name" value="TRANSPOSON TY3-I GAG-POL POLYPROTEIN"/>
    <property type="match status" value="1"/>
</dbReference>
<reference evidence="2" key="2">
    <citation type="submission" date="2022-01" db="EMBL/GenBank/DDBJ databases">
        <authorList>
            <person name="Yamashiro T."/>
            <person name="Shiraishi A."/>
            <person name="Satake H."/>
            <person name="Nakayama K."/>
        </authorList>
    </citation>
    <scope>NUCLEOTIDE SEQUENCE</scope>
</reference>